<evidence type="ECO:0000256" key="1">
    <source>
        <dbReference type="SAM" id="Coils"/>
    </source>
</evidence>
<keyword evidence="1" id="KW-0175">Coiled coil</keyword>
<dbReference type="EMBL" id="ML994703">
    <property type="protein sequence ID" value="KAF2176719.1"/>
    <property type="molecule type" value="Genomic_DNA"/>
</dbReference>
<protein>
    <recommendedName>
        <fullName evidence="5">Zn(2)-C6 fungal-type domain-containing protein</fullName>
    </recommendedName>
</protein>
<feature type="region of interest" description="Disordered" evidence="2">
    <location>
        <begin position="131"/>
        <end position="150"/>
    </location>
</feature>
<gene>
    <name evidence="3" type="ORF">K469DRAFT_812682</name>
</gene>
<evidence type="ECO:0008006" key="5">
    <source>
        <dbReference type="Google" id="ProtNLM"/>
    </source>
</evidence>
<dbReference type="AlphaFoldDB" id="A0A6A6DET1"/>
<keyword evidence="4" id="KW-1185">Reference proteome</keyword>
<reference evidence="3" key="1">
    <citation type="journal article" date="2020" name="Stud. Mycol.">
        <title>101 Dothideomycetes genomes: a test case for predicting lifestyles and emergence of pathogens.</title>
        <authorList>
            <person name="Haridas S."/>
            <person name="Albert R."/>
            <person name="Binder M."/>
            <person name="Bloem J."/>
            <person name="Labutti K."/>
            <person name="Salamov A."/>
            <person name="Andreopoulos B."/>
            <person name="Baker S."/>
            <person name="Barry K."/>
            <person name="Bills G."/>
            <person name="Bluhm B."/>
            <person name="Cannon C."/>
            <person name="Castanera R."/>
            <person name="Culley D."/>
            <person name="Daum C."/>
            <person name="Ezra D."/>
            <person name="Gonzalez J."/>
            <person name="Henrissat B."/>
            <person name="Kuo A."/>
            <person name="Liang C."/>
            <person name="Lipzen A."/>
            <person name="Lutzoni F."/>
            <person name="Magnuson J."/>
            <person name="Mondo S."/>
            <person name="Nolan M."/>
            <person name="Ohm R."/>
            <person name="Pangilinan J."/>
            <person name="Park H.-J."/>
            <person name="Ramirez L."/>
            <person name="Alfaro M."/>
            <person name="Sun H."/>
            <person name="Tritt A."/>
            <person name="Yoshinaga Y."/>
            <person name="Zwiers L.-H."/>
            <person name="Turgeon B."/>
            <person name="Goodwin S."/>
            <person name="Spatafora J."/>
            <person name="Crous P."/>
            <person name="Grigoriev I."/>
        </authorList>
    </citation>
    <scope>NUCLEOTIDE SEQUENCE</scope>
    <source>
        <strain evidence="3">CBS 207.26</strain>
    </source>
</reference>
<evidence type="ECO:0000313" key="3">
    <source>
        <dbReference type="EMBL" id="KAF2176719.1"/>
    </source>
</evidence>
<evidence type="ECO:0000256" key="2">
    <source>
        <dbReference type="SAM" id="MobiDB-lite"/>
    </source>
</evidence>
<name>A0A6A6DET1_9PEZI</name>
<proteinExistence type="predicted"/>
<sequence>MTRPESSLIRARRLASRIRNEPRHMPTPCSNCSRRDDDCLVNLSSGRCSACNDRNVKCDLIVSQPEWDRLDRDKAKLRRQLERAEEDALEARSRALRLRRELAKVDSKEKEMFDREMASIREVQALEEEEACSWGQETRTPQPAASDVGSSSFSGFEWNVLYSPYSLDASLEQAFTGSSDSTSQLAPNCSLSS</sequence>
<evidence type="ECO:0000313" key="4">
    <source>
        <dbReference type="Proteomes" id="UP000800200"/>
    </source>
</evidence>
<feature type="coiled-coil region" evidence="1">
    <location>
        <begin position="67"/>
        <end position="101"/>
    </location>
</feature>
<organism evidence="3 4">
    <name type="scientific">Zopfia rhizophila CBS 207.26</name>
    <dbReference type="NCBI Taxonomy" id="1314779"/>
    <lineage>
        <taxon>Eukaryota</taxon>
        <taxon>Fungi</taxon>
        <taxon>Dikarya</taxon>
        <taxon>Ascomycota</taxon>
        <taxon>Pezizomycotina</taxon>
        <taxon>Dothideomycetes</taxon>
        <taxon>Dothideomycetes incertae sedis</taxon>
        <taxon>Zopfiaceae</taxon>
        <taxon>Zopfia</taxon>
    </lineage>
</organism>
<feature type="compositionally biased region" description="Polar residues" evidence="2">
    <location>
        <begin position="135"/>
        <end position="150"/>
    </location>
</feature>
<dbReference type="Proteomes" id="UP000800200">
    <property type="component" value="Unassembled WGS sequence"/>
</dbReference>
<dbReference type="OrthoDB" id="3943416at2759"/>
<accession>A0A6A6DET1</accession>